<dbReference type="SUPFAM" id="SSF54285">
    <property type="entry name" value="MoaD/ThiS"/>
    <property type="match status" value="1"/>
</dbReference>
<dbReference type="AlphaFoldDB" id="A0A5E6MAP4"/>
<accession>A0A5E6MAP4</accession>
<dbReference type="RefSeq" id="WP_142660181.1">
    <property type="nucleotide sequence ID" value="NZ_CABFVA020000072.1"/>
</dbReference>
<organism evidence="1 2">
    <name type="scientific">Methylacidimicrobium tartarophylax</name>
    <dbReference type="NCBI Taxonomy" id="1041768"/>
    <lineage>
        <taxon>Bacteria</taxon>
        <taxon>Pseudomonadati</taxon>
        <taxon>Verrucomicrobiota</taxon>
        <taxon>Methylacidimicrobium</taxon>
    </lineage>
</organism>
<dbReference type="InterPro" id="IPR052045">
    <property type="entry name" value="Sulfur_Carrier/Prot_Modifier"/>
</dbReference>
<evidence type="ECO:0000313" key="1">
    <source>
        <dbReference type="EMBL" id="VVM06622.1"/>
    </source>
</evidence>
<proteinExistence type="predicted"/>
<protein>
    <submittedName>
        <fullName evidence="1">Sulfur carrier protein CysO</fullName>
    </submittedName>
</protein>
<reference evidence="1 2" key="1">
    <citation type="submission" date="2019-09" db="EMBL/GenBank/DDBJ databases">
        <authorList>
            <person name="Cremers G."/>
        </authorList>
    </citation>
    <scope>NUCLEOTIDE SEQUENCE [LARGE SCALE GENOMIC DNA]</scope>
    <source>
        <strain evidence="1">4A</strain>
    </source>
</reference>
<gene>
    <name evidence="1" type="primary">cysO</name>
    <name evidence="1" type="ORF">MAMT_01331</name>
</gene>
<name>A0A5E6MAP4_9BACT</name>
<sequence length="98" mass="10629">MSDLTTEQAIPVRIPTPLRGLTGNKDLVSVRGSTIGELLEDLQTQFPGIGERLFDQTGALRRFVAIYVNGEDIRFLQDQKTPVCSEDEVSIVPAVAGG</sequence>
<dbReference type="InterPro" id="IPR016155">
    <property type="entry name" value="Mopterin_synth/thiamin_S_b"/>
</dbReference>
<dbReference type="OrthoDB" id="9156098at2"/>
<dbReference type="InterPro" id="IPR012675">
    <property type="entry name" value="Beta-grasp_dom_sf"/>
</dbReference>
<dbReference type="InterPro" id="IPR003749">
    <property type="entry name" value="ThiS/MoaD-like"/>
</dbReference>
<dbReference type="Pfam" id="PF02597">
    <property type="entry name" value="ThiS"/>
    <property type="match status" value="1"/>
</dbReference>
<evidence type="ECO:0000313" key="2">
    <source>
        <dbReference type="Proteomes" id="UP000334923"/>
    </source>
</evidence>
<dbReference type="Proteomes" id="UP000334923">
    <property type="component" value="Unassembled WGS sequence"/>
</dbReference>
<keyword evidence="2" id="KW-1185">Reference proteome</keyword>
<dbReference type="PANTHER" id="PTHR38031">
    <property type="entry name" value="SULFUR CARRIER PROTEIN SLR0821-RELATED"/>
    <property type="match status" value="1"/>
</dbReference>
<dbReference type="Gene3D" id="3.10.20.30">
    <property type="match status" value="1"/>
</dbReference>
<dbReference type="PANTHER" id="PTHR38031:SF1">
    <property type="entry name" value="SULFUR CARRIER PROTEIN CYSO"/>
    <property type="match status" value="1"/>
</dbReference>
<dbReference type="EMBL" id="CABFVA020000072">
    <property type="protein sequence ID" value="VVM06622.1"/>
    <property type="molecule type" value="Genomic_DNA"/>
</dbReference>